<protein>
    <submittedName>
        <fullName evidence="2">Uncharacterized protein</fullName>
    </submittedName>
</protein>
<feature type="non-terminal residue" evidence="2">
    <location>
        <position position="1"/>
    </location>
</feature>
<evidence type="ECO:0000313" key="2">
    <source>
        <dbReference type="EMBL" id="CAI0654611.1"/>
    </source>
</evidence>
<feature type="non-terminal residue" evidence="2">
    <location>
        <position position="175"/>
    </location>
</feature>
<accession>A0A9W4S822</accession>
<proteinExistence type="predicted"/>
<feature type="region of interest" description="Disordered" evidence="1">
    <location>
        <begin position="1"/>
        <end position="30"/>
    </location>
</feature>
<dbReference type="AlphaFoldDB" id="A0A9W4S822"/>
<evidence type="ECO:0000256" key="1">
    <source>
        <dbReference type="SAM" id="MobiDB-lite"/>
    </source>
</evidence>
<dbReference type="Proteomes" id="UP001152533">
    <property type="component" value="Unassembled WGS sequence"/>
</dbReference>
<comment type="caution">
    <text evidence="2">The sequence shown here is derived from an EMBL/GenBank/DDBJ whole genome shotgun (WGS) entry which is preliminary data.</text>
</comment>
<organism evidence="2 3">
    <name type="scientific">Colletotrichum noveboracense</name>
    <dbReference type="NCBI Taxonomy" id="2664923"/>
    <lineage>
        <taxon>Eukaryota</taxon>
        <taxon>Fungi</taxon>
        <taxon>Dikarya</taxon>
        <taxon>Ascomycota</taxon>
        <taxon>Pezizomycotina</taxon>
        <taxon>Sordariomycetes</taxon>
        <taxon>Hypocreomycetidae</taxon>
        <taxon>Glomerellales</taxon>
        <taxon>Glomerellaceae</taxon>
        <taxon>Colletotrichum</taxon>
        <taxon>Colletotrichum gloeosporioides species complex</taxon>
    </lineage>
</organism>
<dbReference type="EMBL" id="CAMGZC010002251">
    <property type="protein sequence ID" value="CAI0654611.1"/>
    <property type="molecule type" value="Genomic_DNA"/>
</dbReference>
<evidence type="ECO:0000313" key="3">
    <source>
        <dbReference type="Proteomes" id="UP001152533"/>
    </source>
</evidence>
<keyword evidence="3" id="KW-1185">Reference proteome</keyword>
<name>A0A9W4S822_9PEZI</name>
<sequence length="175" mass="20591">IITFEDTSLRDPCRQQSPYRRGHPLNPRDHPHPGRCAECPYIYQRSQVIQRYCWAEHRWQNDWQKGGNMRKKARVARDVPWTTGVPCQRFFLSRAGSRWFEVGRGLGVAVERSEPAVPAASKTGWFVALHENQEKRFEADAREEVSIVDEKLEPNRWLYRVGWTRDLEGLNKMQL</sequence>
<gene>
    <name evidence="2" type="ORF">CGXH109_LOCUS139968</name>
</gene>
<reference evidence="2" key="1">
    <citation type="submission" date="2022-08" db="EMBL/GenBank/DDBJ databases">
        <authorList>
            <person name="Giroux E."/>
            <person name="Giroux E."/>
        </authorList>
    </citation>
    <scope>NUCLEOTIDE SEQUENCE</scope>
    <source>
        <strain evidence="2">H1091258</strain>
    </source>
</reference>